<dbReference type="PANTHER" id="PTHR43441">
    <property type="entry name" value="RIBOSOMAL-PROTEIN-SERINE ACETYLTRANSFERASE"/>
    <property type="match status" value="1"/>
</dbReference>
<dbReference type="InterPro" id="IPR000182">
    <property type="entry name" value="GNAT_dom"/>
</dbReference>
<evidence type="ECO:0000313" key="2">
    <source>
        <dbReference type="EMBL" id="MBD8022928.1"/>
    </source>
</evidence>
<protein>
    <submittedName>
        <fullName evidence="2">GNAT family N-acetyltransferase</fullName>
    </submittedName>
</protein>
<dbReference type="SUPFAM" id="SSF55729">
    <property type="entry name" value="Acyl-CoA N-acyltransferases (Nat)"/>
    <property type="match status" value="1"/>
</dbReference>
<reference evidence="2 3" key="1">
    <citation type="submission" date="2020-08" db="EMBL/GenBank/DDBJ databases">
        <title>A Genomic Blueprint of the Chicken Gut Microbiome.</title>
        <authorList>
            <person name="Gilroy R."/>
            <person name="Ravi A."/>
            <person name="Getino M."/>
            <person name="Pursley I."/>
            <person name="Horton D.L."/>
            <person name="Alikhan N.-F."/>
            <person name="Baker D."/>
            <person name="Gharbi K."/>
            <person name="Hall N."/>
            <person name="Watson M."/>
            <person name="Adriaenssens E.M."/>
            <person name="Foster-Nyarko E."/>
            <person name="Jarju S."/>
            <person name="Secka A."/>
            <person name="Antonio M."/>
            <person name="Oren A."/>
            <person name="Chaudhuri R."/>
            <person name="La Ragione R.M."/>
            <person name="Hildebrand F."/>
            <person name="Pallen M.J."/>
        </authorList>
    </citation>
    <scope>NUCLEOTIDE SEQUENCE [LARGE SCALE GENOMIC DNA]</scope>
    <source>
        <strain evidence="2 3">Sa1CUA4</strain>
    </source>
</reference>
<feature type="domain" description="N-acetyltransferase" evidence="1">
    <location>
        <begin position="15"/>
        <end position="186"/>
    </location>
</feature>
<dbReference type="PANTHER" id="PTHR43441:SF11">
    <property type="entry name" value="RIBOSOMAL-PROTEIN-SERINE ACETYLTRANSFERASE"/>
    <property type="match status" value="1"/>
</dbReference>
<proteinExistence type="predicted"/>
<accession>A0ABR8X0T7</accession>
<dbReference type="Proteomes" id="UP000602532">
    <property type="component" value="Unassembled WGS sequence"/>
</dbReference>
<dbReference type="RefSeq" id="WP_191764781.1">
    <property type="nucleotide sequence ID" value="NZ_JACSPM010000001.1"/>
</dbReference>
<evidence type="ECO:0000313" key="3">
    <source>
        <dbReference type="Proteomes" id="UP000602532"/>
    </source>
</evidence>
<dbReference type="EMBL" id="JACSPM010000001">
    <property type="protein sequence ID" value="MBD8022928.1"/>
    <property type="molecule type" value="Genomic_DNA"/>
</dbReference>
<gene>
    <name evidence="2" type="ORF">H9622_04890</name>
</gene>
<sequence>MPLPYDLQPLRGPRVTLDALRPDDLDDLHALQSDPDVCRYLLYEPRSRDEVTRVLERDAAATHLEKADDYLQPAIRDENGAFLGTMYLELHSVDPDRTAEIGWILAPHAQGRGYGAEAARVLLDLAFGDLALHRVYAELDPRNDASVRLCARLGMRHEGHFVEHMWLKGEWTDTGHYAILEREWHEHRNGGVNA</sequence>
<organism evidence="2 3">
    <name type="scientific">Microbacterium gallinarum</name>
    <dbReference type="NCBI Taxonomy" id="2762209"/>
    <lineage>
        <taxon>Bacteria</taxon>
        <taxon>Bacillati</taxon>
        <taxon>Actinomycetota</taxon>
        <taxon>Actinomycetes</taxon>
        <taxon>Micrococcales</taxon>
        <taxon>Microbacteriaceae</taxon>
        <taxon>Microbacterium</taxon>
    </lineage>
</organism>
<comment type="caution">
    <text evidence="2">The sequence shown here is derived from an EMBL/GenBank/DDBJ whole genome shotgun (WGS) entry which is preliminary data.</text>
</comment>
<dbReference type="Gene3D" id="3.40.630.30">
    <property type="match status" value="1"/>
</dbReference>
<keyword evidence="3" id="KW-1185">Reference proteome</keyword>
<evidence type="ECO:0000259" key="1">
    <source>
        <dbReference type="PROSITE" id="PS51186"/>
    </source>
</evidence>
<dbReference type="PROSITE" id="PS51186">
    <property type="entry name" value="GNAT"/>
    <property type="match status" value="1"/>
</dbReference>
<dbReference type="Pfam" id="PF13302">
    <property type="entry name" value="Acetyltransf_3"/>
    <property type="match status" value="1"/>
</dbReference>
<name>A0ABR8X0T7_9MICO</name>
<dbReference type="InterPro" id="IPR051908">
    <property type="entry name" value="Ribosomal_N-acetyltransferase"/>
</dbReference>
<dbReference type="InterPro" id="IPR016181">
    <property type="entry name" value="Acyl_CoA_acyltransferase"/>
</dbReference>